<comment type="subcellular location">
    <subcellularLocation>
        <location evidence="1">Membrane</location>
    </subcellularLocation>
    <subcellularLocation>
        <location evidence="9">Mitochondrion membrane</location>
        <topology evidence="9">Multi-pass membrane protein</topology>
    </subcellularLocation>
</comment>
<evidence type="ECO:0000256" key="5">
    <source>
        <dbReference type="ARBA" id="ARBA00022692"/>
    </source>
</evidence>
<evidence type="ECO:0000256" key="1">
    <source>
        <dbReference type="ARBA" id="ARBA00004370"/>
    </source>
</evidence>
<feature type="transmembrane region" description="Helical" evidence="9">
    <location>
        <begin position="86"/>
        <end position="107"/>
    </location>
</feature>
<evidence type="ECO:0000256" key="7">
    <source>
        <dbReference type="ARBA" id="ARBA00023136"/>
    </source>
</evidence>
<evidence type="ECO:0000256" key="8">
    <source>
        <dbReference type="ARBA" id="ARBA00049551"/>
    </source>
</evidence>
<feature type="transmembrane region" description="Helical" evidence="9">
    <location>
        <begin position="57"/>
        <end position="80"/>
    </location>
</feature>
<dbReference type="AlphaFoldDB" id="A0A343X880"/>
<dbReference type="CTD" id="4537"/>
<keyword evidence="9" id="KW-1278">Translocase</keyword>
<keyword evidence="5 9" id="KW-0812">Transmembrane</keyword>
<dbReference type="GO" id="GO:0031966">
    <property type="term" value="C:mitochondrial membrane"/>
    <property type="evidence" value="ECO:0007669"/>
    <property type="project" value="UniProtKB-SubCell"/>
</dbReference>
<gene>
    <name evidence="10" type="primary">ND3</name>
</gene>
<comment type="similarity">
    <text evidence="2 9">Belongs to the complex I subunit 3 family.</text>
</comment>
<dbReference type="EC" id="7.1.1.2" evidence="9"/>
<evidence type="ECO:0000256" key="3">
    <source>
        <dbReference type="ARBA" id="ARBA00021007"/>
    </source>
</evidence>
<dbReference type="InterPro" id="IPR000440">
    <property type="entry name" value="NADH_UbQ/plastoQ_OxRdtase_su3"/>
</dbReference>
<keyword evidence="9" id="KW-0249">Electron transport</keyword>
<dbReference type="Gene3D" id="1.20.58.1610">
    <property type="entry name" value="NADH:ubiquinone/plastoquinone oxidoreductase, chain 3"/>
    <property type="match status" value="1"/>
</dbReference>
<reference evidence="10" key="1">
    <citation type="journal article" date="2018" name="Mol. Phylogenet. Evol.">
        <title>Mitogenomics reveals phylogenetic relationships of caudofoveate aplacophoran molluscs.</title>
        <authorList>
            <person name="Mikkelsen N.T."/>
            <person name="Kocot K.M."/>
            <person name="Halanych K.M."/>
        </authorList>
    </citation>
    <scope>NUCLEOTIDE SEQUENCE</scope>
</reference>
<feature type="transmembrane region" description="Helical" evidence="9">
    <location>
        <begin position="6"/>
        <end position="27"/>
    </location>
</feature>
<sequence length="116" mass="13859">MMLYFFASLFAFIIISFLIFTIFFLHFRQNTNFEKFLPFECGFSMVKSPRVPFSTRFFLLTVIFLVFDIELVLLFPLVNYLNKTDLNIIISSSLIFLILMLGVIYEWKEGSFDWMK</sequence>
<keyword evidence="4 9" id="KW-0813">Transport</keyword>
<accession>A0A343X880</accession>
<organism evidence="10">
    <name type="scientific">Falcidens halanychi</name>
    <dbReference type="NCBI Taxonomy" id="370642"/>
    <lineage>
        <taxon>Eukaryota</taxon>
        <taxon>Metazoa</taxon>
        <taxon>Spiralia</taxon>
        <taxon>Lophotrochozoa</taxon>
        <taxon>Mollusca</taxon>
        <taxon>Aplacophora</taxon>
        <taxon>Caudofoveata</taxon>
        <taxon>Chaetodermatida</taxon>
        <taxon>Chaetodermatidae</taxon>
        <taxon>Falcidens</taxon>
    </lineage>
</organism>
<keyword evidence="9 10" id="KW-0496">Mitochondrion</keyword>
<keyword evidence="9" id="KW-0679">Respiratory chain</keyword>
<keyword evidence="7 9" id="KW-0472">Membrane</keyword>
<evidence type="ECO:0000256" key="9">
    <source>
        <dbReference type="RuleBase" id="RU003640"/>
    </source>
</evidence>
<comment type="function">
    <text evidence="9">Core subunit of the mitochondrial membrane respiratory chain NADH dehydrogenase (Complex I) which catalyzes electron transfer from NADH through the respiratory chain, using ubiquinone as an electron acceptor. Essential for the catalytic activity of complex I.</text>
</comment>
<dbReference type="InterPro" id="IPR038430">
    <property type="entry name" value="NDAH_ubi_oxred_su3_sf"/>
</dbReference>
<name>A0A343X880_9MOLL</name>
<evidence type="ECO:0000313" key="10">
    <source>
        <dbReference type="EMBL" id="AWH02139.1"/>
    </source>
</evidence>
<dbReference type="PANTHER" id="PTHR11058:SF9">
    <property type="entry name" value="NADH-UBIQUINONE OXIDOREDUCTASE CHAIN 3"/>
    <property type="match status" value="1"/>
</dbReference>
<dbReference type="RefSeq" id="YP_009489710.1">
    <property type="nucleotide sequence ID" value="NC_037877.1"/>
</dbReference>
<evidence type="ECO:0000256" key="6">
    <source>
        <dbReference type="ARBA" id="ARBA00022989"/>
    </source>
</evidence>
<dbReference type="GO" id="GO:0008137">
    <property type="term" value="F:NADH dehydrogenase (ubiquinone) activity"/>
    <property type="evidence" value="ECO:0007669"/>
    <property type="project" value="UniProtKB-UniRule"/>
</dbReference>
<evidence type="ECO:0000256" key="2">
    <source>
        <dbReference type="ARBA" id="ARBA00008472"/>
    </source>
</evidence>
<keyword evidence="9" id="KW-0830">Ubiquinone</keyword>
<proteinExistence type="inferred from homology"/>
<dbReference type="GO" id="GO:0030964">
    <property type="term" value="C:NADH dehydrogenase complex"/>
    <property type="evidence" value="ECO:0007669"/>
    <property type="project" value="TreeGrafter"/>
</dbReference>
<comment type="catalytic activity">
    <reaction evidence="8 9">
        <text>a ubiquinone + NADH + 5 H(+)(in) = a ubiquinol + NAD(+) + 4 H(+)(out)</text>
        <dbReference type="Rhea" id="RHEA:29091"/>
        <dbReference type="Rhea" id="RHEA-COMP:9565"/>
        <dbReference type="Rhea" id="RHEA-COMP:9566"/>
        <dbReference type="ChEBI" id="CHEBI:15378"/>
        <dbReference type="ChEBI" id="CHEBI:16389"/>
        <dbReference type="ChEBI" id="CHEBI:17976"/>
        <dbReference type="ChEBI" id="CHEBI:57540"/>
        <dbReference type="ChEBI" id="CHEBI:57945"/>
        <dbReference type="EC" id="7.1.1.2"/>
    </reaction>
</comment>
<dbReference type="Pfam" id="PF00507">
    <property type="entry name" value="Oxidored_q4"/>
    <property type="match status" value="1"/>
</dbReference>
<evidence type="ECO:0000256" key="4">
    <source>
        <dbReference type="ARBA" id="ARBA00022448"/>
    </source>
</evidence>
<dbReference type="GeneID" id="36947734"/>
<keyword evidence="6 9" id="KW-1133">Transmembrane helix</keyword>
<dbReference type="EMBL" id="MF568515">
    <property type="protein sequence ID" value="AWH02139.1"/>
    <property type="molecule type" value="Genomic_DNA"/>
</dbReference>
<dbReference type="PANTHER" id="PTHR11058">
    <property type="entry name" value="NADH-UBIQUINONE OXIDOREDUCTASE CHAIN 3"/>
    <property type="match status" value="1"/>
</dbReference>
<keyword evidence="9" id="KW-0520">NAD</keyword>
<geneLocation type="mitochondrion" evidence="10"/>
<protein>
    <recommendedName>
        <fullName evidence="3 9">NADH-ubiquinone oxidoreductase chain 3</fullName>
        <ecNumber evidence="9">7.1.1.2</ecNumber>
    </recommendedName>
</protein>